<evidence type="ECO:0000313" key="2">
    <source>
        <dbReference type="EMBL" id="CAF1430886.1"/>
    </source>
</evidence>
<evidence type="ECO:0000313" key="5">
    <source>
        <dbReference type="EMBL" id="CAF4402612.1"/>
    </source>
</evidence>
<protein>
    <submittedName>
        <fullName evidence="3">Uncharacterized protein</fullName>
    </submittedName>
</protein>
<accession>A0A815W9Y7</accession>
<organism evidence="3 6">
    <name type="scientific">Didymodactylos carnosus</name>
    <dbReference type="NCBI Taxonomy" id="1234261"/>
    <lineage>
        <taxon>Eukaryota</taxon>
        <taxon>Metazoa</taxon>
        <taxon>Spiralia</taxon>
        <taxon>Gnathifera</taxon>
        <taxon>Rotifera</taxon>
        <taxon>Eurotatoria</taxon>
        <taxon>Bdelloidea</taxon>
        <taxon>Philodinida</taxon>
        <taxon>Philodinidae</taxon>
        <taxon>Didymodactylos</taxon>
    </lineage>
</organism>
<dbReference type="Proteomes" id="UP000681722">
    <property type="component" value="Unassembled WGS sequence"/>
</dbReference>
<feature type="compositionally biased region" description="Polar residues" evidence="1">
    <location>
        <begin position="1"/>
        <end position="10"/>
    </location>
</feature>
<dbReference type="EMBL" id="CAJOBC010091644">
    <property type="protein sequence ID" value="CAF4402612.1"/>
    <property type="molecule type" value="Genomic_DNA"/>
</dbReference>
<dbReference type="EMBL" id="CAJNOK010028143">
    <property type="protein sequence ID" value="CAF1430886.1"/>
    <property type="molecule type" value="Genomic_DNA"/>
</dbReference>
<sequence length="83" mass="9020">MSDNQKQQQGEGHWETHSYSSKTTKVGDQPAQTVGAESAAQGTFDHGKPVVNDSETVKFTDKGHPGTLEYSNQSGGDQKRIQQ</sequence>
<dbReference type="OrthoDB" id="10013548at2759"/>
<evidence type="ECO:0000313" key="6">
    <source>
        <dbReference type="Proteomes" id="UP000663829"/>
    </source>
</evidence>
<dbReference type="EMBL" id="CAJNOQ010026003">
    <property type="protein sequence ID" value="CAF1542177.1"/>
    <property type="molecule type" value="Genomic_DNA"/>
</dbReference>
<dbReference type="EMBL" id="CAJOBA010049924">
    <property type="protein sequence ID" value="CAF4228971.1"/>
    <property type="molecule type" value="Genomic_DNA"/>
</dbReference>
<gene>
    <name evidence="3" type="ORF">GPM918_LOCUS38696</name>
    <name evidence="2" type="ORF">OVA965_LOCUS34038</name>
    <name evidence="5" type="ORF">SRO942_LOCUS39536</name>
    <name evidence="4" type="ORF">TMI583_LOCUS34947</name>
</gene>
<dbReference type="Proteomes" id="UP000677228">
    <property type="component" value="Unassembled WGS sequence"/>
</dbReference>
<feature type="region of interest" description="Disordered" evidence="1">
    <location>
        <begin position="1"/>
        <end position="83"/>
    </location>
</feature>
<name>A0A815W9Y7_9BILA</name>
<evidence type="ECO:0000313" key="3">
    <source>
        <dbReference type="EMBL" id="CAF1542177.1"/>
    </source>
</evidence>
<feature type="compositionally biased region" description="Polar residues" evidence="1">
    <location>
        <begin position="17"/>
        <end position="32"/>
    </location>
</feature>
<proteinExistence type="predicted"/>
<comment type="caution">
    <text evidence="3">The sequence shown here is derived from an EMBL/GenBank/DDBJ whole genome shotgun (WGS) entry which is preliminary data.</text>
</comment>
<dbReference type="AlphaFoldDB" id="A0A815W9Y7"/>
<reference evidence="3" key="1">
    <citation type="submission" date="2021-02" db="EMBL/GenBank/DDBJ databases">
        <authorList>
            <person name="Nowell W R."/>
        </authorList>
    </citation>
    <scope>NUCLEOTIDE SEQUENCE</scope>
</reference>
<dbReference type="Proteomes" id="UP000663829">
    <property type="component" value="Unassembled WGS sequence"/>
</dbReference>
<evidence type="ECO:0000256" key="1">
    <source>
        <dbReference type="SAM" id="MobiDB-lite"/>
    </source>
</evidence>
<dbReference type="Proteomes" id="UP000682733">
    <property type="component" value="Unassembled WGS sequence"/>
</dbReference>
<keyword evidence="6" id="KW-1185">Reference proteome</keyword>
<feature type="compositionally biased region" description="Basic and acidic residues" evidence="1">
    <location>
        <begin position="55"/>
        <end position="64"/>
    </location>
</feature>
<evidence type="ECO:0000313" key="4">
    <source>
        <dbReference type="EMBL" id="CAF4228971.1"/>
    </source>
</evidence>